<dbReference type="EMBL" id="CAJNRD030001114">
    <property type="protein sequence ID" value="CAG5073676.1"/>
    <property type="molecule type" value="Genomic_DNA"/>
</dbReference>
<comment type="caution">
    <text evidence="1">The sequence shown here is derived from an EMBL/GenBank/DDBJ whole genome shotgun (WGS) entry which is preliminary data.</text>
</comment>
<evidence type="ECO:0000313" key="2">
    <source>
        <dbReference type="Proteomes" id="UP000786811"/>
    </source>
</evidence>
<dbReference type="AlphaFoldDB" id="A0A8J2H504"/>
<evidence type="ECO:0000313" key="1">
    <source>
        <dbReference type="EMBL" id="CAG5073676.1"/>
    </source>
</evidence>
<proteinExistence type="predicted"/>
<reference evidence="1" key="1">
    <citation type="submission" date="2021-04" db="EMBL/GenBank/DDBJ databases">
        <authorList>
            <person name="Chebbi M.A.C M."/>
        </authorList>
    </citation>
    <scope>NUCLEOTIDE SEQUENCE</scope>
</reference>
<dbReference type="Gene3D" id="4.10.60.10">
    <property type="entry name" value="Zinc finger, CCHC-type"/>
    <property type="match status" value="1"/>
</dbReference>
<dbReference type="Proteomes" id="UP000786811">
    <property type="component" value="Unassembled WGS sequence"/>
</dbReference>
<organism evidence="1 2">
    <name type="scientific">Cotesia congregata</name>
    <name type="common">Parasitoid wasp</name>
    <name type="synonym">Apanteles congregatus</name>
    <dbReference type="NCBI Taxonomy" id="51543"/>
    <lineage>
        <taxon>Eukaryota</taxon>
        <taxon>Metazoa</taxon>
        <taxon>Ecdysozoa</taxon>
        <taxon>Arthropoda</taxon>
        <taxon>Hexapoda</taxon>
        <taxon>Insecta</taxon>
        <taxon>Pterygota</taxon>
        <taxon>Neoptera</taxon>
        <taxon>Endopterygota</taxon>
        <taxon>Hymenoptera</taxon>
        <taxon>Apocrita</taxon>
        <taxon>Ichneumonoidea</taxon>
        <taxon>Braconidae</taxon>
        <taxon>Microgastrinae</taxon>
        <taxon>Cotesia</taxon>
    </lineage>
</organism>
<gene>
    <name evidence="1" type="ORF">HICCMSTLAB_LOCUS555</name>
</gene>
<keyword evidence="2" id="KW-1185">Reference proteome</keyword>
<accession>A0A8J2H504</accession>
<name>A0A8J2H504_COTCN</name>
<protein>
    <submittedName>
        <fullName evidence="1">Uncharacterized protein</fullName>
    </submittedName>
</protein>
<dbReference type="OrthoDB" id="106784at2759"/>
<sequence>MMELSTQDYALSNWLKVPYKQIGPVPATYICRRYQKPAHWVYQCQFMVNGKPASIKKAKGIPQTMMTEHF</sequence>